<keyword evidence="4" id="KW-0378">Hydrolase</keyword>
<dbReference type="InterPro" id="IPR029058">
    <property type="entry name" value="AB_hydrolase_fold"/>
</dbReference>
<feature type="chain" id="PRO_5029636246" evidence="2">
    <location>
        <begin position="31"/>
        <end position="355"/>
    </location>
</feature>
<keyword evidence="2" id="KW-0732">Signal</keyword>
<keyword evidence="5" id="KW-1185">Reference proteome</keyword>
<feature type="domain" description="AB hydrolase-1" evidence="3">
    <location>
        <begin position="138"/>
        <end position="245"/>
    </location>
</feature>
<dbReference type="InterPro" id="IPR053228">
    <property type="entry name" value="Stereospecific_Lipase"/>
</dbReference>
<dbReference type="GO" id="GO:0016787">
    <property type="term" value="F:hydrolase activity"/>
    <property type="evidence" value="ECO:0007669"/>
    <property type="project" value="UniProtKB-KW"/>
</dbReference>
<dbReference type="PANTHER" id="PTHR37574:SF1">
    <property type="entry name" value="LIPASE B"/>
    <property type="match status" value="1"/>
</dbReference>
<reference evidence="4 5" key="1">
    <citation type="submission" date="2019-11" db="EMBL/GenBank/DDBJ databases">
        <authorList>
            <person name="Jiang L.-Q."/>
        </authorList>
    </citation>
    <scope>NUCLEOTIDE SEQUENCE [LARGE SCALE GENOMIC DNA]</scope>
    <source>
        <strain evidence="4 5">YIM 132087</strain>
    </source>
</reference>
<evidence type="ECO:0000256" key="1">
    <source>
        <dbReference type="SAM" id="MobiDB-lite"/>
    </source>
</evidence>
<evidence type="ECO:0000313" key="5">
    <source>
        <dbReference type="Proteomes" id="UP000460221"/>
    </source>
</evidence>
<evidence type="ECO:0000259" key="3">
    <source>
        <dbReference type="Pfam" id="PF00561"/>
    </source>
</evidence>
<feature type="compositionally biased region" description="Low complexity" evidence="1">
    <location>
        <begin position="93"/>
        <end position="113"/>
    </location>
</feature>
<protein>
    <submittedName>
        <fullName evidence="4">Alpha/beta fold hydrolase</fullName>
    </submittedName>
</protein>
<dbReference type="EMBL" id="WLYK01000001">
    <property type="protein sequence ID" value="MTD13161.1"/>
    <property type="molecule type" value="Genomic_DNA"/>
</dbReference>
<accession>A0A7K1FGC1</accession>
<sequence>MTAMDPTAPRHLRSRIVAAVLGVLLGGALAACGTTTAGTAIAGAARPSAGAAPTGGSVPGVDPRTGTPTTDEQPVPGDPGSSESEPTDPGSTDGPVGSADPGGAAGSGSSVAPPGWPLPDVGLDGVNDADCVPTADVPPVLLIHGTFSTASSNYGGLAYPLVETGRCVYAVDYGNQGTDAVGSSATEVAAAARQVLESTGSARLDLVGYSQGGLIVRTMLRDNGLADLVRVAVLIAPTFHGTTAPEVQALAPVCAACADQVAGSELLQRLDAGGDLDGAVRYAVVSSSADTAVTPTASQVPEGPADRVVSIVAEDQCPGLVTDHVAIPADPGVVNWVIAALETGGAPPPQALTCP</sequence>
<dbReference type="Pfam" id="PF00561">
    <property type="entry name" value="Abhydrolase_1"/>
    <property type="match status" value="1"/>
</dbReference>
<dbReference type="SUPFAM" id="SSF53474">
    <property type="entry name" value="alpha/beta-Hydrolases"/>
    <property type="match status" value="1"/>
</dbReference>
<dbReference type="Gene3D" id="3.40.50.1820">
    <property type="entry name" value="alpha/beta hydrolase"/>
    <property type="match status" value="1"/>
</dbReference>
<feature type="region of interest" description="Disordered" evidence="1">
    <location>
        <begin position="46"/>
        <end position="121"/>
    </location>
</feature>
<evidence type="ECO:0000313" key="4">
    <source>
        <dbReference type="EMBL" id="MTD13161.1"/>
    </source>
</evidence>
<comment type="caution">
    <text evidence="4">The sequence shown here is derived from an EMBL/GenBank/DDBJ whole genome shotgun (WGS) entry which is preliminary data.</text>
</comment>
<proteinExistence type="predicted"/>
<dbReference type="Proteomes" id="UP000460221">
    <property type="component" value="Unassembled WGS sequence"/>
</dbReference>
<dbReference type="PANTHER" id="PTHR37574">
    <property type="entry name" value="LIPASE B"/>
    <property type="match status" value="1"/>
</dbReference>
<feature type="signal peptide" evidence="2">
    <location>
        <begin position="1"/>
        <end position="30"/>
    </location>
</feature>
<name>A0A7K1FGC1_9ACTN</name>
<evidence type="ECO:0000256" key="2">
    <source>
        <dbReference type="SAM" id="SignalP"/>
    </source>
</evidence>
<feature type="compositionally biased region" description="Low complexity" evidence="1">
    <location>
        <begin position="46"/>
        <end position="61"/>
    </location>
</feature>
<gene>
    <name evidence="4" type="ORF">GIS00_04270</name>
</gene>
<dbReference type="AlphaFoldDB" id="A0A7K1FGC1"/>
<organism evidence="4 5">
    <name type="scientific">Nakamurella alba</name>
    <dbReference type="NCBI Taxonomy" id="2665158"/>
    <lineage>
        <taxon>Bacteria</taxon>
        <taxon>Bacillati</taxon>
        <taxon>Actinomycetota</taxon>
        <taxon>Actinomycetes</taxon>
        <taxon>Nakamurellales</taxon>
        <taxon>Nakamurellaceae</taxon>
        <taxon>Nakamurella</taxon>
    </lineage>
</organism>
<dbReference type="InterPro" id="IPR000073">
    <property type="entry name" value="AB_hydrolase_1"/>
</dbReference>